<evidence type="ECO:0000313" key="3">
    <source>
        <dbReference type="Proteomes" id="UP000753908"/>
    </source>
</evidence>
<sequence>MSSQDAFSRLKSRTRPTVPPRDTSVVKKPVEEGELFSVQAESETLKTADLDEITEFSHLENTKVSKSLDVPELQAQPTNSITEVRSKPNTESDKGSDQLSFAQESNELNDEVVRSTIRLSAEIDEQMRQLCQREKITKDTFLEAAYLVVGEEGELRTRVLQLAKERYKQRKQIGEKRKLMTMMKKIGAD</sequence>
<name>A0A951PR92_9CYAN</name>
<gene>
    <name evidence="2" type="ORF">KME25_26130</name>
</gene>
<dbReference type="AlphaFoldDB" id="A0A951PR92"/>
<feature type="compositionally biased region" description="Polar residues" evidence="1">
    <location>
        <begin position="97"/>
        <end position="106"/>
    </location>
</feature>
<dbReference type="CDD" id="cd21138">
    <property type="entry name" value="McdB-like"/>
    <property type="match status" value="1"/>
</dbReference>
<comment type="caution">
    <text evidence="2">The sequence shown here is derived from an EMBL/GenBank/DDBJ whole genome shotgun (WGS) entry which is preliminary data.</text>
</comment>
<accession>A0A951PR92</accession>
<feature type="compositionally biased region" description="Basic and acidic residues" evidence="1">
    <location>
        <begin position="84"/>
        <end position="96"/>
    </location>
</feature>
<dbReference type="Pfam" id="PF26392">
    <property type="entry name" value="McdB"/>
    <property type="match status" value="1"/>
</dbReference>
<dbReference type="EMBL" id="JAHHIF010000050">
    <property type="protein sequence ID" value="MBW4547894.1"/>
    <property type="molecule type" value="Genomic_DNA"/>
</dbReference>
<evidence type="ECO:0000313" key="2">
    <source>
        <dbReference type="EMBL" id="MBW4547894.1"/>
    </source>
</evidence>
<evidence type="ECO:0000256" key="1">
    <source>
        <dbReference type="SAM" id="MobiDB-lite"/>
    </source>
</evidence>
<feature type="region of interest" description="Disordered" evidence="1">
    <location>
        <begin position="67"/>
        <end position="106"/>
    </location>
</feature>
<reference evidence="2" key="1">
    <citation type="submission" date="2021-05" db="EMBL/GenBank/DDBJ databases">
        <authorList>
            <person name="Pietrasiak N."/>
            <person name="Ward R."/>
            <person name="Stajich J.E."/>
            <person name="Kurbessoian T."/>
        </authorList>
    </citation>
    <scope>NUCLEOTIDE SEQUENCE</scope>
    <source>
        <strain evidence="2">CPER-KK1</strain>
    </source>
</reference>
<dbReference type="InterPro" id="IPR049816">
    <property type="entry name" value="McdB"/>
</dbReference>
<dbReference type="Proteomes" id="UP000753908">
    <property type="component" value="Unassembled WGS sequence"/>
</dbReference>
<proteinExistence type="predicted"/>
<protein>
    <submittedName>
        <fullName evidence="2">Uncharacterized protein</fullName>
    </submittedName>
</protein>
<feature type="region of interest" description="Disordered" evidence="1">
    <location>
        <begin position="1"/>
        <end position="30"/>
    </location>
</feature>
<reference evidence="2" key="2">
    <citation type="journal article" date="2022" name="Microbiol. Resour. Announc.">
        <title>Metagenome Sequencing to Explore Phylogenomics of Terrestrial Cyanobacteria.</title>
        <authorList>
            <person name="Ward R.D."/>
            <person name="Stajich J.E."/>
            <person name="Johansen J.R."/>
            <person name="Huntemann M."/>
            <person name="Clum A."/>
            <person name="Foster B."/>
            <person name="Foster B."/>
            <person name="Roux S."/>
            <person name="Palaniappan K."/>
            <person name="Varghese N."/>
            <person name="Mukherjee S."/>
            <person name="Reddy T.B.K."/>
            <person name="Daum C."/>
            <person name="Copeland A."/>
            <person name="Chen I.A."/>
            <person name="Ivanova N.N."/>
            <person name="Kyrpides N.C."/>
            <person name="Shapiro N."/>
            <person name="Eloe-Fadrosh E.A."/>
            <person name="Pietrasiak N."/>
        </authorList>
    </citation>
    <scope>NUCLEOTIDE SEQUENCE</scope>
    <source>
        <strain evidence="2">CPER-KK1</strain>
    </source>
</reference>
<organism evidence="2 3">
    <name type="scientific">Symplocastrum torsivum CPER-KK1</name>
    <dbReference type="NCBI Taxonomy" id="450513"/>
    <lineage>
        <taxon>Bacteria</taxon>
        <taxon>Bacillati</taxon>
        <taxon>Cyanobacteriota</taxon>
        <taxon>Cyanophyceae</taxon>
        <taxon>Oscillatoriophycideae</taxon>
        <taxon>Oscillatoriales</taxon>
        <taxon>Microcoleaceae</taxon>
        <taxon>Symplocastrum</taxon>
    </lineage>
</organism>